<dbReference type="GeneID" id="94344671"/>
<feature type="compositionally biased region" description="Basic and acidic residues" evidence="1">
    <location>
        <begin position="468"/>
        <end position="478"/>
    </location>
</feature>
<proteinExistence type="predicted"/>
<name>A0A976IFR3_BRELC</name>
<dbReference type="OrthoDB" id="68076at2759"/>
<evidence type="ECO:0000259" key="2">
    <source>
        <dbReference type="Pfam" id="PF08729"/>
    </source>
</evidence>
<protein>
    <recommendedName>
        <fullName evidence="2">Hpc2-related domain-containing protein</fullName>
    </recommendedName>
</protein>
<gene>
    <name evidence="3" type="ORF">CCR75_000895</name>
</gene>
<dbReference type="Pfam" id="PF08729">
    <property type="entry name" value="HUN"/>
    <property type="match status" value="1"/>
</dbReference>
<keyword evidence="4" id="KW-1185">Reference proteome</keyword>
<reference evidence="3 4" key="1">
    <citation type="journal article" date="2021" name="Genome Biol.">
        <title>AFLAP: assembly-free linkage analysis pipeline using k-mers from genome sequencing data.</title>
        <authorList>
            <person name="Fletcher K."/>
            <person name="Zhang L."/>
            <person name="Gil J."/>
            <person name="Han R."/>
            <person name="Cavanaugh K."/>
            <person name="Michelmore R."/>
        </authorList>
    </citation>
    <scope>NUCLEOTIDE SEQUENCE [LARGE SCALE GENOMIC DNA]</scope>
    <source>
        <strain evidence="3 4">SF5</strain>
    </source>
</reference>
<sequence>MSPSVEPKVSPPKPRQTFHIPLDSSSPVEISFKQLLTERTRQLACQNPTSTSPSNVAASIVKTMENSVPASRPQRFNIIEHLEKRYGGGIVRIHSINADVGGGGGFNRRVDDDLYDSEDSFIDDAELQQNIEDVQAQTRVKTKHSGFFVNAGDTIEMVAKDDDDECVDRGKKRGGDGALRSFRATNPDAASDWQPDDNVVNKLEALRTAVQECKEIEKKKLVMTMDSFFLFFVGVPQVVANGASIPKVFPRSLDESLRAVDKLVVEAHPNKWRVTGYFATLMTFLPYTKQYLKSNMLRLEARDVAKMEKEKLDRALEPLMERITTYALRATTEPFDGIKTDIAKDKELGTLLHMLLEHQDAWVLKENDYRQMLKTEDKKHMKELDFKPLNQRQERNRMFNRVLALFPLGLTDLQTLRGLNKAAKTKGSKKALPQKPAVKHASTKKKTTEPTSAGTVPMKRSIKPFKSRMMDDAPPFKEDDFEDVEP</sequence>
<evidence type="ECO:0000313" key="3">
    <source>
        <dbReference type="EMBL" id="TDH70034.1"/>
    </source>
</evidence>
<organism evidence="3 4">
    <name type="scientific">Bremia lactucae</name>
    <name type="common">Lettuce downy mildew</name>
    <dbReference type="NCBI Taxonomy" id="4779"/>
    <lineage>
        <taxon>Eukaryota</taxon>
        <taxon>Sar</taxon>
        <taxon>Stramenopiles</taxon>
        <taxon>Oomycota</taxon>
        <taxon>Peronosporomycetes</taxon>
        <taxon>Peronosporales</taxon>
        <taxon>Peronosporaceae</taxon>
        <taxon>Bremia</taxon>
    </lineage>
</organism>
<evidence type="ECO:0000313" key="4">
    <source>
        <dbReference type="Proteomes" id="UP000294530"/>
    </source>
</evidence>
<feature type="domain" description="Hpc2-related" evidence="2">
    <location>
        <begin position="107"/>
        <end position="152"/>
    </location>
</feature>
<evidence type="ECO:0000256" key="1">
    <source>
        <dbReference type="SAM" id="MobiDB-lite"/>
    </source>
</evidence>
<dbReference type="AlphaFoldDB" id="A0A976IFR3"/>
<dbReference type="RefSeq" id="XP_067819533.1">
    <property type="nucleotide sequence ID" value="XM_067959000.1"/>
</dbReference>
<dbReference type="KEGG" id="blac:94344671"/>
<feature type="region of interest" description="Disordered" evidence="1">
    <location>
        <begin position="424"/>
        <end position="486"/>
    </location>
</feature>
<accession>A0A976IFR3</accession>
<comment type="caution">
    <text evidence="3">The sequence shown here is derived from an EMBL/GenBank/DDBJ whole genome shotgun (WGS) entry which is preliminary data.</text>
</comment>
<dbReference type="Proteomes" id="UP000294530">
    <property type="component" value="Unassembled WGS sequence"/>
</dbReference>
<dbReference type="EMBL" id="SHOA02000019">
    <property type="protein sequence ID" value="TDH70034.1"/>
    <property type="molecule type" value="Genomic_DNA"/>
</dbReference>
<feature type="region of interest" description="Disordered" evidence="1">
    <location>
        <begin position="1"/>
        <end position="20"/>
    </location>
</feature>
<dbReference type="InterPro" id="IPR014840">
    <property type="entry name" value="HRD"/>
</dbReference>